<dbReference type="PANTHER" id="PTHR43042">
    <property type="entry name" value="SAM-DEPENDENT METHYLTRANSFERASE"/>
    <property type="match status" value="1"/>
</dbReference>
<dbReference type="PANTHER" id="PTHR43042:SF2">
    <property type="entry name" value="SAM-DEPENDENT METHYLTRANSFERASE"/>
    <property type="match status" value="1"/>
</dbReference>
<dbReference type="Gene3D" id="2.60.40.1180">
    <property type="entry name" value="Golgi alpha-mannosidase II"/>
    <property type="match status" value="1"/>
</dbReference>
<dbReference type="EMBL" id="CP001389">
    <property type="protein sequence ID" value="ACP23829.1"/>
    <property type="molecule type" value="Genomic_DNA"/>
</dbReference>
<feature type="compositionally biased region" description="Low complexity" evidence="1">
    <location>
        <begin position="35"/>
        <end position="54"/>
    </location>
</feature>
<dbReference type="OrthoDB" id="9805492at2"/>
<feature type="region of interest" description="Disordered" evidence="1">
    <location>
        <begin position="1"/>
        <end position="83"/>
    </location>
</feature>
<dbReference type="Pfam" id="PF03602">
    <property type="entry name" value="Cons_hypoth95"/>
    <property type="match status" value="1"/>
</dbReference>
<dbReference type="GO" id="GO:0008168">
    <property type="term" value="F:methyltransferase activity"/>
    <property type="evidence" value="ECO:0007669"/>
    <property type="project" value="UniProtKB-KW"/>
</dbReference>
<dbReference type="eggNOG" id="COG1092">
    <property type="taxonomic scope" value="Bacteria"/>
</dbReference>
<dbReference type="AlphaFoldDB" id="C3MEK6"/>
<dbReference type="InterPro" id="IPR029063">
    <property type="entry name" value="SAM-dependent_MTases_sf"/>
</dbReference>
<proteinExistence type="predicted"/>
<gene>
    <name evidence="2" type="ordered locus">NGR_c00250</name>
</gene>
<organism evidence="2 3">
    <name type="scientific">Sinorhizobium fredii (strain NBRC 101917 / NGR234)</name>
    <dbReference type="NCBI Taxonomy" id="394"/>
    <lineage>
        <taxon>Bacteria</taxon>
        <taxon>Pseudomonadati</taxon>
        <taxon>Pseudomonadota</taxon>
        <taxon>Alphaproteobacteria</taxon>
        <taxon>Hyphomicrobiales</taxon>
        <taxon>Rhizobiaceae</taxon>
        <taxon>Sinorhizobium/Ensifer group</taxon>
        <taxon>Sinorhizobium</taxon>
    </lineage>
</organism>
<dbReference type="Gene3D" id="3.40.50.150">
    <property type="entry name" value="Vaccinia Virus protein VP39"/>
    <property type="match status" value="1"/>
</dbReference>
<dbReference type="RefSeq" id="WP_012706614.1">
    <property type="nucleotide sequence ID" value="NC_012587.1"/>
</dbReference>
<feature type="compositionally biased region" description="Basic and acidic residues" evidence="1">
    <location>
        <begin position="71"/>
        <end position="80"/>
    </location>
</feature>
<dbReference type="PATRIC" id="fig|394.7.peg.2815"/>
<dbReference type="HOGENOM" id="CLU_051804_0_0_5"/>
<dbReference type="SUPFAM" id="SSF53335">
    <property type="entry name" value="S-adenosyl-L-methionine-dependent methyltransferases"/>
    <property type="match status" value="1"/>
</dbReference>
<dbReference type="KEGG" id="rhi:NGR_c00250"/>
<feature type="compositionally biased region" description="Polar residues" evidence="1">
    <location>
        <begin position="57"/>
        <end position="68"/>
    </location>
</feature>
<reference evidence="2 3" key="1">
    <citation type="journal article" date="2009" name="Appl. Environ. Microbiol.">
        <title>Rhizobium sp. strain NGR234 possesses a remarkable number of secretion systems.</title>
        <authorList>
            <person name="Schmeisser C."/>
            <person name="Liesegang H."/>
            <person name="Krysciak D."/>
            <person name="Bakkou N."/>
            <person name="Le Quere A."/>
            <person name="Wollherr A."/>
            <person name="Heinemeyer I."/>
            <person name="Morgenstern B."/>
            <person name="Pommerening-Roeser A."/>
            <person name="Flores M."/>
            <person name="Palacios R."/>
            <person name="Brenner S."/>
            <person name="Gottschalk G."/>
            <person name="Schmitz R.A."/>
            <person name="Broughton W.J."/>
            <person name="Perret X."/>
            <person name="Strittmatter A.W."/>
            <person name="Streit W.R."/>
        </authorList>
    </citation>
    <scope>NUCLEOTIDE SEQUENCE [LARGE SCALE GENOMIC DNA]</scope>
    <source>
        <strain evidence="3">NBRC 101917 / NGR234</strain>
    </source>
</reference>
<evidence type="ECO:0000313" key="3">
    <source>
        <dbReference type="Proteomes" id="UP000001054"/>
    </source>
</evidence>
<keyword evidence="3" id="KW-1185">Reference proteome</keyword>
<dbReference type="GO" id="GO:0032259">
    <property type="term" value="P:methylation"/>
    <property type="evidence" value="ECO:0007669"/>
    <property type="project" value="UniProtKB-KW"/>
</dbReference>
<sequence length="380" mass="41818">MKEKDRRSKNASVTAAKGRGAEARGGRHEPRHPSAKSGAPKGKAGGLPSPKAAAQKSPRSAAQESTPARSIEPRSGEKPAETVPLILETVPTAGYHLIDSGDGEKLEQYGPYRIVRPEAQALWPKALPAAVWEKADAIFTGDTDEDGMGRWRFPREALGETWPMQLLDTDFLGRFTSFRHVGVFPEQLAHWSWMKDQVAASGRPLKVLNLFGYTGVASLVAAKAGAEVTHVDASKKAIGWARENQAMARAEKLPIRWICDDAMKFIQREERRGSRYDIILTDPPKFGRGPNGEVWQLFDHLAAMLDICREILSPDARGLVLTAYSIRASFYSIHELMRETMRGRGGRVESGELIIREGGLDGKAPGRALSTSLFSRWVPK</sequence>
<dbReference type="Proteomes" id="UP000001054">
    <property type="component" value="Chromosome"/>
</dbReference>
<evidence type="ECO:0000256" key="1">
    <source>
        <dbReference type="SAM" id="MobiDB-lite"/>
    </source>
</evidence>
<dbReference type="InterPro" id="IPR013780">
    <property type="entry name" value="Glyco_hydro_b"/>
</dbReference>
<dbReference type="CDD" id="cd02440">
    <property type="entry name" value="AdoMet_MTases"/>
    <property type="match status" value="1"/>
</dbReference>
<name>C3MEK6_SINFN</name>
<protein>
    <submittedName>
        <fullName evidence="2">Uncharacterized protein</fullName>
    </submittedName>
</protein>
<dbReference type="STRING" id="394.NGR_c00250"/>
<feature type="compositionally biased region" description="Basic and acidic residues" evidence="1">
    <location>
        <begin position="19"/>
        <end position="32"/>
    </location>
</feature>
<evidence type="ECO:0000313" key="2">
    <source>
        <dbReference type="EMBL" id="ACP23829.1"/>
    </source>
</evidence>
<accession>C3MEK6</accession>